<keyword evidence="6" id="KW-0408">Iron</keyword>
<feature type="domain" description="4Fe-4S ferredoxin-type" evidence="9">
    <location>
        <begin position="139"/>
        <end position="168"/>
    </location>
</feature>
<organism evidence="10 11">
    <name type="scientific">Alloyangia pacifica</name>
    <dbReference type="NCBI Taxonomy" id="311180"/>
    <lineage>
        <taxon>Bacteria</taxon>
        <taxon>Pseudomonadati</taxon>
        <taxon>Pseudomonadota</taxon>
        <taxon>Alphaproteobacteria</taxon>
        <taxon>Rhodobacterales</taxon>
        <taxon>Roseobacteraceae</taxon>
        <taxon>Alloyangia</taxon>
    </lineage>
</organism>
<evidence type="ECO:0000256" key="1">
    <source>
        <dbReference type="ARBA" id="ARBA00022448"/>
    </source>
</evidence>
<gene>
    <name evidence="10" type="ORF">CEW88_22275</name>
</gene>
<evidence type="ECO:0000256" key="3">
    <source>
        <dbReference type="ARBA" id="ARBA00022723"/>
    </source>
</evidence>
<dbReference type="Proteomes" id="UP000244915">
    <property type="component" value="Plasmid unnamed2"/>
</dbReference>
<feature type="compositionally biased region" description="Basic and acidic residues" evidence="8">
    <location>
        <begin position="1"/>
        <end position="11"/>
    </location>
</feature>
<dbReference type="InterPro" id="IPR004496">
    <property type="entry name" value="NapF"/>
</dbReference>
<dbReference type="PANTHER" id="PTHR43687:SF6">
    <property type="entry name" value="L-ASPARTATE SEMIALDEHYDE SULFURTRANSFERASE IRON-SULFUR SUBUNIT"/>
    <property type="match status" value="1"/>
</dbReference>
<keyword evidence="10" id="KW-0614">Plasmid</keyword>
<dbReference type="OrthoDB" id="9800445at2"/>
<dbReference type="Gene3D" id="3.30.70.20">
    <property type="match status" value="1"/>
</dbReference>
<evidence type="ECO:0000256" key="2">
    <source>
        <dbReference type="ARBA" id="ARBA00022485"/>
    </source>
</evidence>
<accession>A0A2U8HL46</accession>
<dbReference type="CDD" id="cd10564">
    <property type="entry name" value="NapF_like"/>
    <property type="match status" value="1"/>
</dbReference>
<keyword evidence="1" id="KW-0813">Transport</keyword>
<dbReference type="PROSITE" id="PS00198">
    <property type="entry name" value="4FE4S_FER_1"/>
    <property type="match status" value="3"/>
</dbReference>
<reference evidence="10 11" key="1">
    <citation type="submission" date="2017-06" db="EMBL/GenBank/DDBJ databases">
        <title>Yangia sp. YSBP01 complete genome sequence.</title>
        <authorList>
            <person name="Woo J.-H."/>
            <person name="Kim H.-S."/>
        </authorList>
    </citation>
    <scope>NUCLEOTIDE SEQUENCE [LARGE SCALE GENOMIC DNA]</scope>
    <source>
        <strain evidence="10 11">YSBP01</strain>
        <plasmid evidence="10 11">unnamed2</plasmid>
    </source>
</reference>
<evidence type="ECO:0000256" key="8">
    <source>
        <dbReference type="SAM" id="MobiDB-lite"/>
    </source>
</evidence>
<feature type="domain" description="4Fe-4S ferredoxin-type" evidence="9">
    <location>
        <begin position="27"/>
        <end position="55"/>
    </location>
</feature>
<protein>
    <submittedName>
        <fullName evidence="10">Ferredoxin-type protein NapF</fullName>
    </submittedName>
</protein>
<evidence type="ECO:0000256" key="4">
    <source>
        <dbReference type="ARBA" id="ARBA00022737"/>
    </source>
</evidence>
<proteinExistence type="predicted"/>
<dbReference type="GO" id="GO:0046872">
    <property type="term" value="F:metal ion binding"/>
    <property type="evidence" value="ECO:0007669"/>
    <property type="project" value="UniProtKB-KW"/>
</dbReference>
<sequence length="176" mass="18188">MTTQHSRRDFLRGQPTRPSAPLMRPPGAQSGFSQLCNGCGACARACPEALIIRHEIRHEGPAGGSTPVVDFSKAACTFCGACAAACETGALRSEEVSNWPWRAVITDSCLSLNGISCRACEDACAPRAIRFRLMTGGRAAPELDTAQCTGCAACAATCPAGAVAFERPAPVAEGSG</sequence>
<dbReference type="Pfam" id="PF12838">
    <property type="entry name" value="Fer4_7"/>
    <property type="match status" value="2"/>
</dbReference>
<dbReference type="PANTHER" id="PTHR43687">
    <property type="entry name" value="ADENYLYLSULFATE REDUCTASE, BETA SUBUNIT"/>
    <property type="match status" value="1"/>
</dbReference>
<dbReference type="InterPro" id="IPR017900">
    <property type="entry name" value="4Fe4S_Fe_S_CS"/>
</dbReference>
<feature type="region of interest" description="Disordered" evidence="8">
    <location>
        <begin position="1"/>
        <end position="25"/>
    </location>
</feature>
<dbReference type="AlphaFoldDB" id="A0A2U8HL46"/>
<keyword evidence="2" id="KW-0004">4Fe-4S</keyword>
<name>A0A2U8HL46_9RHOB</name>
<keyword evidence="5" id="KW-0249">Electron transport</keyword>
<keyword evidence="3" id="KW-0479">Metal-binding</keyword>
<dbReference type="Gene3D" id="3.30.70.3270">
    <property type="match status" value="1"/>
</dbReference>
<keyword evidence="7" id="KW-0411">Iron-sulfur</keyword>
<feature type="domain" description="4Fe-4S ferredoxin-type" evidence="9">
    <location>
        <begin position="65"/>
        <end position="96"/>
    </location>
</feature>
<keyword evidence="4" id="KW-0677">Repeat</keyword>
<evidence type="ECO:0000256" key="6">
    <source>
        <dbReference type="ARBA" id="ARBA00023004"/>
    </source>
</evidence>
<dbReference type="InterPro" id="IPR050572">
    <property type="entry name" value="Fe-S_Ferredoxin"/>
</dbReference>
<geneLocation type="plasmid" evidence="10 11">
    <name>unnamed2</name>
</geneLocation>
<dbReference type="SUPFAM" id="SSF54862">
    <property type="entry name" value="4Fe-4S ferredoxins"/>
    <property type="match status" value="1"/>
</dbReference>
<evidence type="ECO:0000259" key="9">
    <source>
        <dbReference type="PROSITE" id="PS51379"/>
    </source>
</evidence>
<dbReference type="KEGG" id="ypac:CEW88_22275"/>
<dbReference type="PROSITE" id="PS51379">
    <property type="entry name" value="4FE4S_FER_2"/>
    <property type="match status" value="3"/>
</dbReference>
<dbReference type="EMBL" id="CP022192">
    <property type="protein sequence ID" value="AWI86492.1"/>
    <property type="molecule type" value="Genomic_DNA"/>
</dbReference>
<evidence type="ECO:0000256" key="5">
    <source>
        <dbReference type="ARBA" id="ARBA00022982"/>
    </source>
</evidence>
<evidence type="ECO:0000313" key="10">
    <source>
        <dbReference type="EMBL" id="AWI86492.1"/>
    </source>
</evidence>
<dbReference type="InterPro" id="IPR017896">
    <property type="entry name" value="4Fe4S_Fe-S-bd"/>
</dbReference>
<evidence type="ECO:0000313" key="11">
    <source>
        <dbReference type="Proteomes" id="UP000244915"/>
    </source>
</evidence>
<evidence type="ECO:0000256" key="7">
    <source>
        <dbReference type="ARBA" id="ARBA00023014"/>
    </source>
</evidence>
<dbReference type="GO" id="GO:0051539">
    <property type="term" value="F:4 iron, 4 sulfur cluster binding"/>
    <property type="evidence" value="ECO:0007669"/>
    <property type="project" value="UniProtKB-KW"/>
</dbReference>